<dbReference type="Proteomes" id="UP000078287">
    <property type="component" value="Unassembled WGS sequence"/>
</dbReference>
<dbReference type="InterPro" id="IPR037673">
    <property type="entry name" value="MSC/AndL"/>
</dbReference>
<dbReference type="NCBIfam" id="TIGR00220">
    <property type="entry name" value="mscL"/>
    <property type="match status" value="1"/>
</dbReference>
<comment type="function">
    <text evidence="9">Channel that opens in response to stretch forces in the membrane lipid bilayer. May participate in the regulation of osmotic pressure changes within the cell.</text>
</comment>
<dbReference type="OrthoDB" id="9810350at2"/>
<evidence type="ECO:0000256" key="6">
    <source>
        <dbReference type="ARBA" id="ARBA00023065"/>
    </source>
</evidence>
<dbReference type="PRINTS" id="PR01264">
    <property type="entry name" value="MECHCHANNEL"/>
</dbReference>
<evidence type="ECO:0000313" key="11">
    <source>
        <dbReference type="Proteomes" id="UP000078287"/>
    </source>
</evidence>
<dbReference type="RefSeq" id="WP_066787455.1">
    <property type="nucleotide sequence ID" value="NZ_LWQS01000053.1"/>
</dbReference>
<dbReference type="GO" id="GO:0005886">
    <property type="term" value="C:plasma membrane"/>
    <property type="evidence" value="ECO:0007669"/>
    <property type="project" value="UniProtKB-SubCell"/>
</dbReference>
<dbReference type="AlphaFoldDB" id="A0A178M9X0"/>
<evidence type="ECO:0000256" key="8">
    <source>
        <dbReference type="ARBA" id="ARBA00023303"/>
    </source>
</evidence>
<evidence type="ECO:0000256" key="7">
    <source>
        <dbReference type="ARBA" id="ARBA00023136"/>
    </source>
</evidence>
<comment type="similarity">
    <text evidence="9">Belongs to the MscL family.</text>
</comment>
<evidence type="ECO:0000256" key="9">
    <source>
        <dbReference type="HAMAP-Rule" id="MF_00115"/>
    </source>
</evidence>
<accession>A0A178M9X0</accession>
<keyword evidence="7 9" id="KW-0472">Membrane</keyword>
<dbReference type="PANTHER" id="PTHR30266">
    <property type="entry name" value="MECHANOSENSITIVE CHANNEL MSCL"/>
    <property type="match status" value="1"/>
</dbReference>
<gene>
    <name evidence="9" type="primary">mscL</name>
    <name evidence="10" type="ORF">A6A03_14395</name>
</gene>
<feature type="transmembrane region" description="Helical" evidence="9">
    <location>
        <begin position="77"/>
        <end position="101"/>
    </location>
</feature>
<evidence type="ECO:0000313" key="10">
    <source>
        <dbReference type="EMBL" id="OAN45549.1"/>
    </source>
</evidence>
<dbReference type="PANTHER" id="PTHR30266:SF2">
    <property type="entry name" value="LARGE-CONDUCTANCE MECHANOSENSITIVE CHANNEL"/>
    <property type="match status" value="1"/>
</dbReference>
<dbReference type="STRING" id="1707952.A6A03_14395"/>
<comment type="subcellular location">
    <subcellularLocation>
        <location evidence="9">Cell membrane</location>
        <topology evidence="9">Multi-pass membrane protein</topology>
    </subcellularLocation>
    <subcellularLocation>
        <location evidence="1">Membrane</location>
        <topology evidence="1">Multi-pass membrane protein</topology>
    </subcellularLocation>
</comment>
<feature type="transmembrane region" description="Helical" evidence="9">
    <location>
        <begin position="12"/>
        <end position="31"/>
    </location>
</feature>
<keyword evidence="4 9" id="KW-0812">Transmembrane</keyword>
<evidence type="ECO:0000256" key="2">
    <source>
        <dbReference type="ARBA" id="ARBA00022448"/>
    </source>
</evidence>
<dbReference type="GO" id="GO:0008381">
    <property type="term" value="F:mechanosensitive monoatomic ion channel activity"/>
    <property type="evidence" value="ECO:0007669"/>
    <property type="project" value="UniProtKB-UniRule"/>
</dbReference>
<dbReference type="HAMAP" id="MF_00115">
    <property type="entry name" value="MscL"/>
    <property type="match status" value="1"/>
</dbReference>
<keyword evidence="11" id="KW-1185">Reference proteome</keyword>
<evidence type="ECO:0000256" key="3">
    <source>
        <dbReference type="ARBA" id="ARBA00022475"/>
    </source>
</evidence>
<dbReference type="NCBIfam" id="NF010557">
    <property type="entry name" value="PRK13952.1"/>
    <property type="match status" value="1"/>
</dbReference>
<proteinExistence type="inferred from homology"/>
<comment type="caution">
    <text evidence="10">The sequence shown here is derived from an EMBL/GenBank/DDBJ whole genome shotgun (WGS) entry which is preliminary data.</text>
</comment>
<organism evidence="10 11">
    <name type="scientific">Chloroflexus islandicus</name>
    <dbReference type="NCBI Taxonomy" id="1707952"/>
    <lineage>
        <taxon>Bacteria</taxon>
        <taxon>Bacillati</taxon>
        <taxon>Chloroflexota</taxon>
        <taxon>Chloroflexia</taxon>
        <taxon>Chloroflexales</taxon>
        <taxon>Chloroflexineae</taxon>
        <taxon>Chloroflexaceae</taxon>
        <taxon>Chloroflexus</taxon>
    </lineage>
</organism>
<protein>
    <recommendedName>
        <fullName evidence="9">Large-conductance mechanosensitive channel</fullName>
    </recommendedName>
</protein>
<reference evidence="10 11" key="1">
    <citation type="submission" date="2016-04" db="EMBL/GenBank/DDBJ databases">
        <title>Chloroflexus islandicus sp. nov., a thermophilic filamentous anoxygenic phototrophic bacterium from geyser Strokkur (Iceland).</title>
        <authorList>
            <person name="Gaisin V.A."/>
            <person name="Kalashnikov A.M."/>
            <person name="Sukhacheva M.V."/>
            <person name="Grouzdev D.S."/>
            <person name="Ivanov T.M."/>
            <person name="Kuznetsov B."/>
            <person name="Gorlenko V.M."/>
        </authorList>
    </citation>
    <scope>NUCLEOTIDE SEQUENCE [LARGE SCALE GENOMIC DNA]</scope>
    <source>
        <strain evidence="11">isl-2</strain>
    </source>
</reference>
<dbReference type="EMBL" id="LWQS01000053">
    <property type="protein sequence ID" value="OAN45549.1"/>
    <property type="molecule type" value="Genomic_DNA"/>
</dbReference>
<dbReference type="Gene3D" id="1.10.1200.120">
    <property type="entry name" value="Large-conductance mechanosensitive channel, MscL, domain 1"/>
    <property type="match status" value="1"/>
</dbReference>
<evidence type="ECO:0000256" key="5">
    <source>
        <dbReference type="ARBA" id="ARBA00022989"/>
    </source>
</evidence>
<sequence>MLKEFREFISRGSVLDLAVGVIIGAAFTAIINSLVNDIINPIIGLIIGGRADFRNYFIPLAGQTATTLAEAQAAGPVLAYGSFLTAVINFLLVAFVVFLIVRTANRMLAKPAEPAAPPAPPEPTPSERLLAEIRDLLAKRS</sequence>
<evidence type="ECO:0000256" key="4">
    <source>
        <dbReference type="ARBA" id="ARBA00022692"/>
    </source>
</evidence>
<keyword evidence="3 9" id="KW-1003">Cell membrane</keyword>
<dbReference type="InterPro" id="IPR036019">
    <property type="entry name" value="MscL_channel"/>
</dbReference>
<dbReference type="InterPro" id="IPR001185">
    <property type="entry name" value="MS_channel"/>
</dbReference>
<keyword evidence="2 9" id="KW-0813">Transport</keyword>
<dbReference type="SUPFAM" id="SSF81330">
    <property type="entry name" value="Gated mechanosensitive channel"/>
    <property type="match status" value="1"/>
</dbReference>
<keyword evidence="8 9" id="KW-0407">Ion channel</keyword>
<dbReference type="Pfam" id="PF01741">
    <property type="entry name" value="MscL"/>
    <property type="match status" value="1"/>
</dbReference>
<comment type="subunit">
    <text evidence="9">Homopentamer.</text>
</comment>
<evidence type="ECO:0000256" key="1">
    <source>
        <dbReference type="ARBA" id="ARBA00004141"/>
    </source>
</evidence>
<keyword evidence="5 9" id="KW-1133">Transmembrane helix</keyword>
<name>A0A178M9X0_9CHLR</name>
<keyword evidence="6 9" id="KW-0406">Ion transport</keyword>